<keyword evidence="3" id="KW-1185">Reference proteome</keyword>
<feature type="region of interest" description="Disordered" evidence="1">
    <location>
        <begin position="37"/>
        <end position="74"/>
    </location>
</feature>
<sequence>MAGRARPIRCQPVRRYRGGAKHRAAGMGLAPIPWRQVKRAAPQARRREGLEPNGRDGVVGTGRSPQSPVVRSTDPPRMYLYQFKPLLGGQARHIPHTAKPFCLPIQRSIRSTAPRRVGEAPAARQAAWGLLRDQIRSCVPFSPSIRRA</sequence>
<evidence type="ECO:0000313" key="2">
    <source>
        <dbReference type="EMBL" id="SEA50014.1"/>
    </source>
</evidence>
<dbReference type="AlphaFoldDB" id="A0A1H4BPN2"/>
<name>A0A1H4BPN2_9BURK</name>
<accession>A0A1H4BPN2</accession>
<dbReference type="STRING" id="592050.SAMN05421875_11549"/>
<evidence type="ECO:0000313" key="3">
    <source>
        <dbReference type="Proteomes" id="UP000199002"/>
    </source>
</evidence>
<gene>
    <name evidence="2" type="ORF">SAMN05421875_11549</name>
</gene>
<dbReference type="Proteomes" id="UP000199002">
    <property type="component" value="Unassembled WGS sequence"/>
</dbReference>
<proteinExistence type="predicted"/>
<organism evidence="2 3">
    <name type="scientific">Acidovorax soli</name>
    <dbReference type="NCBI Taxonomy" id="592050"/>
    <lineage>
        <taxon>Bacteria</taxon>
        <taxon>Pseudomonadati</taxon>
        <taxon>Pseudomonadota</taxon>
        <taxon>Betaproteobacteria</taxon>
        <taxon>Burkholderiales</taxon>
        <taxon>Comamonadaceae</taxon>
        <taxon>Acidovorax</taxon>
    </lineage>
</organism>
<protein>
    <submittedName>
        <fullName evidence="2">Uncharacterized protein</fullName>
    </submittedName>
</protein>
<reference evidence="3" key="1">
    <citation type="submission" date="2016-10" db="EMBL/GenBank/DDBJ databases">
        <authorList>
            <person name="Varghese N."/>
            <person name="Submissions S."/>
        </authorList>
    </citation>
    <scope>NUCLEOTIDE SEQUENCE [LARGE SCALE GENOMIC DNA]</scope>
    <source>
        <strain evidence="3">DSM 25157</strain>
    </source>
</reference>
<feature type="compositionally biased region" description="Basic and acidic residues" evidence="1">
    <location>
        <begin position="45"/>
        <end position="54"/>
    </location>
</feature>
<dbReference type="EMBL" id="FNQJ01000015">
    <property type="protein sequence ID" value="SEA50014.1"/>
    <property type="molecule type" value="Genomic_DNA"/>
</dbReference>
<evidence type="ECO:0000256" key="1">
    <source>
        <dbReference type="SAM" id="MobiDB-lite"/>
    </source>
</evidence>